<dbReference type="OrthoDB" id="5945655at2759"/>
<evidence type="ECO:0000256" key="8">
    <source>
        <dbReference type="ARBA" id="ARBA00023180"/>
    </source>
</evidence>
<evidence type="ECO:0000256" key="4">
    <source>
        <dbReference type="ARBA" id="ARBA00022525"/>
    </source>
</evidence>
<evidence type="ECO:0000313" key="12">
    <source>
        <dbReference type="Proteomes" id="UP000440578"/>
    </source>
</evidence>
<dbReference type="InterPro" id="IPR005817">
    <property type="entry name" value="Wnt"/>
</dbReference>
<comment type="subcellular location">
    <subcellularLocation>
        <location evidence="1 10">Secreted</location>
        <location evidence="1 10">Extracellular space</location>
        <location evidence="1 10">Extracellular matrix</location>
    </subcellularLocation>
</comment>
<evidence type="ECO:0000256" key="2">
    <source>
        <dbReference type="ARBA" id="ARBA00005683"/>
    </source>
</evidence>
<dbReference type="PRINTS" id="PR01349">
    <property type="entry name" value="WNTPROTEIN"/>
</dbReference>
<dbReference type="GO" id="GO:0005125">
    <property type="term" value="F:cytokine activity"/>
    <property type="evidence" value="ECO:0007669"/>
    <property type="project" value="TreeGrafter"/>
</dbReference>
<dbReference type="GO" id="GO:0060070">
    <property type="term" value="P:canonical Wnt signaling pathway"/>
    <property type="evidence" value="ECO:0007669"/>
    <property type="project" value="TreeGrafter"/>
</dbReference>
<dbReference type="PROSITE" id="PS00246">
    <property type="entry name" value="WNT1"/>
    <property type="match status" value="1"/>
</dbReference>
<dbReference type="Pfam" id="PF00110">
    <property type="entry name" value="wnt"/>
    <property type="match status" value="1"/>
</dbReference>
<evidence type="ECO:0000256" key="10">
    <source>
        <dbReference type="RuleBase" id="RU003500"/>
    </source>
</evidence>
<keyword evidence="7" id="KW-1015">Disulfide bond</keyword>
<name>A0A6A4WS39_AMPAM</name>
<dbReference type="EMBL" id="VIIS01000457">
    <property type="protein sequence ID" value="KAF0308863.1"/>
    <property type="molecule type" value="Genomic_DNA"/>
</dbReference>
<dbReference type="GO" id="GO:0005615">
    <property type="term" value="C:extracellular space"/>
    <property type="evidence" value="ECO:0007669"/>
    <property type="project" value="TreeGrafter"/>
</dbReference>
<keyword evidence="12" id="KW-1185">Reference proteome</keyword>
<keyword evidence="8" id="KW-0325">Glycoprotein</keyword>
<dbReference type="InterPro" id="IPR043158">
    <property type="entry name" value="Wnt_C"/>
</dbReference>
<dbReference type="PANTHER" id="PTHR12027">
    <property type="entry name" value="WNT RELATED"/>
    <property type="match status" value="1"/>
</dbReference>
<dbReference type="SMART" id="SM00097">
    <property type="entry name" value="WNT1"/>
    <property type="match status" value="1"/>
</dbReference>
<dbReference type="GO" id="GO:0030182">
    <property type="term" value="P:neuron differentiation"/>
    <property type="evidence" value="ECO:0007669"/>
    <property type="project" value="TreeGrafter"/>
</dbReference>
<evidence type="ECO:0000313" key="11">
    <source>
        <dbReference type="EMBL" id="KAF0308863.1"/>
    </source>
</evidence>
<gene>
    <name evidence="11" type="primary">WNT6</name>
    <name evidence="11" type="ORF">FJT64_019968</name>
</gene>
<keyword evidence="6 10" id="KW-0879">Wnt signaling pathway</keyword>
<reference evidence="11 12" key="1">
    <citation type="submission" date="2019-07" db="EMBL/GenBank/DDBJ databases">
        <title>Draft genome assembly of a fouling barnacle, Amphibalanus amphitrite (Darwin, 1854): The first reference genome for Thecostraca.</title>
        <authorList>
            <person name="Kim W."/>
        </authorList>
    </citation>
    <scope>NUCLEOTIDE SEQUENCE [LARGE SCALE GENOMIC DNA]</scope>
    <source>
        <strain evidence="11">SNU_AA5</strain>
        <tissue evidence="11">Soma without cirri and trophi</tissue>
    </source>
</reference>
<dbReference type="PANTHER" id="PTHR12027:SF72">
    <property type="entry name" value="PROTEIN WNT-6"/>
    <property type="match status" value="1"/>
</dbReference>
<dbReference type="GO" id="GO:0005109">
    <property type="term" value="F:frizzled binding"/>
    <property type="evidence" value="ECO:0007669"/>
    <property type="project" value="TreeGrafter"/>
</dbReference>
<keyword evidence="5" id="KW-0272">Extracellular matrix</keyword>
<comment type="caution">
    <text evidence="11">The sequence shown here is derived from an EMBL/GenBank/DDBJ whole genome shotgun (WGS) entry which is preliminary data.</text>
</comment>
<proteinExistence type="inferred from homology"/>
<accession>A0A6A4WS39</accession>
<comment type="function">
    <text evidence="10">Ligand for members of the frizzled family of seven transmembrane receptors.</text>
</comment>
<evidence type="ECO:0000256" key="5">
    <source>
        <dbReference type="ARBA" id="ARBA00022530"/>
    </source>
</evidence>
<evidence type="ECO:0000256" key="1">
    <source>
        <dbReference type="ARBA" id="ARBA00004498"/>
    </source>
</evidence>
<keyword evidence="3 10" id="KW-0217">Developmental protein</keyword>
<dbReference type="AlphaFoldDB" id="A0A6A4WS39"/>
<evidence type="ECO:0000256" key="9">
    <source>
        <dbReference type="ARBA" id="ARBA00023288"/>
    </source>
</evidence>
<dbReference type="InterPro" id="IPR018161">
    <property type="entry name" value="Wnt_CS"/>
</dbReference>
<evidence type="ECO:0000256" key="3">
    <source>
        <dbReference type="ARBA" id="ARBA00022473"/>
    </source>
</evidence>
<protein>
    <recommendedName>
        <fullName evidence="10">Protein Wnt</fullName>
    </recommendedName>
</protein>
<keyword evidence="4" id="KW-0964">Secreted</keyword>
<evidence type="ECO:0000256" key="6">
    <source>
        <dbReference type="ARBA" id="ARBA00022687"/>
    </source>
</evidence>
<dbReference type="Gene3D" id="3.30.2460.20">
    <property type="match status" value="1"/>
</dbReference>
<dbReference type="GO" id="GO:0045165">
    <property type="term" value="P:cell fate commitment"/>
    <property type="evidence" value="ECO:0007669"/>
    <property type="project" value="TreeGrafter"/>
</dbReference>
<organism evidence="11 12">
    <name type="scientific">Amphibalanus amphitrite</name>
    <name type="common">Striped barnacle</name>
    <name type="synonym">Balanus amphitrite</name>
    <dbReference type="NCBI Taxonomy" id="1232801"/>
    <lineage>
        <taxon>Eukaryota</taxon>
        <taxon>Metazoa</taxon>
        <taxon>Ecdysozoa</taxon>
        <taxon>Arthropoda</taxon>
        <taxon>Crustacea</taxon>
        <taxon>Multicrustacea</taxon>
        <taxon>Cirripedia</taxon>
        <taxon>Thoracica</taxon>
        <taxon>Thoracicalcarea</taxon>
        <taxon>Balanomorpha</taxon>
        <taxon>Balanoidea</taxon>
        <taxon>Balanidae</taxon>
        <taxon>Amphibalaninae</taxon>
        <taxon>Amphibalanus</taxon>
    </lineage>
</organism>
<evidence type="ECO:0000256" key="7">
    <source>
        <dbReference type="ARBA" id="ARBA00023157"/>
    </source>
</evidence>
<dbReference type="Proteomes" id="UP000440578">
    <property type="component" value="Unassembled WGS sequence"/>
</dbReference>
<keyword evidence="9" id="KW-0449">Lipoprotein</keyword>
<comment type="similarity">
    <text evidence="2 10">Belongs to the Wnt family.</text>
</comment>
<sequence length="319" mass="36216">MHKAIGSPLLMDPNKVCRRLRRLRGRRSRICRRQPEVVEEVHKGVAKATKECQFQFKDRRWNCSTNRRSLKKILLKDLKETAYVNAITSAGLVHAITAGCSRGHMPDCACEVPTTVRSPTVHPDWTWGGCSDNVHYGYRKARQFMEALFRRRADVKTLVMLHNNDVGRLAVRRHMRVVCKCHGLSGSCTLRTCWRKMPLFRDVGSMLLASYDKAARVVPANDGKSLLSASEGQPAPARNTLIFAERGPDFCLPNRAQGSLGTRGRRCNRASGNCRELCCGRGYNTRQMNVTENCNCRFQWCCEVHCDQCTVLETLHFCR</sequence>